<protein>
    <submittedName>
        <fullName evidence="2">Uncharacterized protein</fullName>
    </submittedName>
</protein>
<evidence type="ECO:0000313" key="2">
    <source>
        <dbReference type="EMBL" id="RWW98918.1"/>
    </source>
</evidence>
<keyword evidence="1" id="KW-0472">Membrane</keyword>
<dbReference type="EMBL" id="SBII01000009">
    <property type="protein sequence ID" value="RWW98918.1"/>
    <property type="molecule type" value="Genomic_DNA"/>
</dbReference>
<keyword evidence="1" id="KW-0812">Transmembrane</keyword>
<feature type="transmembrane region" description="Helical" evidence="1">
    <location>
        <begin position="41"/>
        <end position="60"/>
    </location>
</feature>
<keyword evidence="3" id="KW-1185">Reference proteome</keyword>
<evidence type="ECO:0000313" key="3">
    <source>
        <dbReference type="Proteomes" id="UP000287527"/>
    </source>
</evidence>
<reference evidence="2 3" key="1">
    <citation type="submission" date="2019-01" db="EMBL/GenBank/DDBJ databases">
        <title>Flavobacterium sp. nov.,isolated from freshwater.</title>
        <authorList>
            <person name="Zhang R."/>
            <person name="Du Z.-J."/>
        </authorList>
    </citation>
    <scope>NUCLEOTIDE SEQUENCE [LARGE SCALE GENOMIC DNA]</scope>
    <source>
        <strain evidence="2 3">1E403</strain>
    </source>
</reference>
<evidence type="ECO:0000256" key="1">
    <source>
        <dbReference type="SAM" id="Phobius"/>
    </source>
</evidence>
<comment type="caution">
    <text evidence="2">The sequence shown here is derived from an EMBL/GenBank/DDBJ whole genome shotgun (WGS) entry which is preliminary data.</text>
</comment>
<gene>
    <name evidence="2" type="ORF">EPI11_13415</name>
</gene>
<dbReference type="RefSeq" id="WP_128390494.1">
    <property type="nucleotide sequence ID" value="NZ_SBII01000009.1"/>
</dbReference>
<name>A0A3S3QCG8_9FLAO</name>
<dbReference type="Proteomes" id="UP000287527">
    <property type="component" value="Unassembled WGS sequence"/>
</dbReference>
<feature type="transmembrane region" description="Helical" evidence="1">
    <location>
        <begin position="7"/>
        <end position="29"/>
    </location>
</feature>
<accession>A0A3S3QCG8</accession>
<dbReference type="AlphaFoldDB" id="A0A3S3QCG8"/>
<keyword evidence="1" id="KW-1133">Transmembrane helix</keyword>
<sequence length="64" mass="7586">MSYLLKRLFLLLSLLIGAWLFVYVISFFATFSPETEFTLQQYSFITALIVFVVIVVYERIKVRK</sequence>
<proteinExistence type="predicted"/>
<organism evidence="2 3">
    <name type="scientific">Flavobacterium cerinum</name>
    <dbReference type="NCBI Taxonomy" id="2502784"/>
    <lineage>
        <taxon>Bacteria</taxon>
        <taxon>Pseudomonadati</taxon>
        <taxon>Bacteroidota</taxon>
        <taxon>Flavobacteriia</taxon>
        <taxon>Flavobacteriales</taxon>
        <taxon>Flavobacteriaceae</taxon>
        <taxon>Flavobacterium</taxon>
    </lineage>
</organism>